<dbReference type="NCBIfam" id="TIGR01068">
    <property type="entry name" value="thioredoxin"/>
    <property type="match status" value="1"/>
</dbReference>
<evidence type="ECO:0000256" key="3">
    <source>
        <dbReference type="PIRSR" id="PIRSR000077-1"/>
    </source>
</evidence>
<dbReference type="STRING" id="1246581.A0A2H9TL29"/>
<dbReference type="PANTHER" id="PTHR46115">
    <property type="entry name" value="THIOREDOXIN-LIKE PROTEIN 1"/>
    <property type="match status" value="1"/>
</dbReference>
<feature type="domain" description="Thioredoxin" evidence="5">
    <location>
        <begin position="1"/>
        <end position="103"/>
    </location>
</feature>
<keyword evidence="7" id="KW-1185">Reference proteome</keyword>
<protein>
    <recommendedName>
        <fullName evidence="2">Thioredoxin</fullName>
    </recommendedName>
</protein>
<dbReference type="GO" id="GO:0015035">
    <property type="term" value="F:protein-disulfide reductase activity"/>
    <property type="evidence" value="ECO:0007669"/>
    <property type="project" value="EnsemblFungi"/>
</dbReference>
<evidence type="ECO:0000313" key="6">
    <source>
        <dbReference type="EMBL" id="PJF18465.1"/>
    </source>
</evidence>
<evidence type="ECO:0000256" key="4">
    <source>
        <dbReference type="PIRSR" id="PIRSR000077-4"/>
    </source>
</evidence>
<dbReference type="Pfam" id="PF00085">
    <property type="entry name" value="Thioredoxin"/>
    <property type="match status" value="1"/>
</dbReference>
<evidence type="ECO:0000256" key="2">
    <source>
        <dbReference type="PIRNR" id="PIRNR000077"/>
    </source>
</evidence>
<evidence type="ECO:0000259" key="5">
    <source>
        <dbReference type="PROSITE" id="PS51352"/>
    </source>
</evidence>
<gene>
    <name evidence="6" type="ORF">PSACC_01721</name>
</gene>
<dbReference type="InterPro" id="IPR036249">
    <property type="entry name" value="Thioredoxin-like_sf"/>
</dbReference>
<feature type="site" description="Contributes to redox potential value" evidence="3">
    <location>
        <position position="32"/>
    </location>
</feature>
<feature type="disulfide bond" description="Redox-active" evidence="4">
    <location>
        <begin position="30"/>
        <end position="33"/>
    </location>
</feature>
<dbReference type="AlphaFoldDB" id="A0A2H9TL29"/>
<dbReference type="Gene3D" id="3.40.30.10">
    <property type="entry name" value="Glutaredoxin"/>
    <property type="match status" value="1"/>
</dbReference>
<feature type="site" description="Deprotonates C-terminal active site Cys" evidence="3">
    <location>
        <position position="24"/>
    </location>
</feature>
<dbReference type="GO" id="GO:0042744">
    <property type="term" value="P:hydrogen peroxide catabolic process"/>
    <property type="evidence" value="ECO:0007669"/>
    <property type="project" value="EnsemblFungi"/>
</dbReference>
<dbReference type="CDD" id="cd02947">
    <property type="entry name" value="TRX_family"/>
    <property type="match status" value="1"/>
</dbReference>
<keyword evidence="4" id="KW-0676">Redox-active center</keyword>
<dbReference type="FunFam" id="3.40.30.10:FF:000245">
    <property type="entry name" value="Thioredoxin"/>
    <property type="match status" value="1"/>
</dbReference>
<dbReference type="PIRSF" id="PIRSF000077">
    <property type="entry name" value="Thioredoxin"/>
    <property type="match status" value="1"/>
</dbReference>
<proteinExistence type="inferred from homology"/>
<keyword evidence="1 4" id="KW-1015">Disulfide bond</keyword>
<dbReference type="GO" id="GO:0019379">
    <property type="term" value="P:sulfate assimilation, phosphoadenylyl sulfate reduction by phosphoadenylyl-sulfate reductase (thioredoxin)"/>
    <property type="evidence" value="ECO:0007669"/>
    <property type="project" value="EnsemblFungi"/>
</dbReference>
<evidence type="ECO:0000313" key="7">
    <source>
        <dbReference type="Proteomes" id="UP000240830"/>
    </source>
</evidence>
<dbReference type="GO" id="GO:0005737">
    <property type="term" value="C:cytoplasm"/>
    <property type="evidence" value="ECO:0007669"/>
    <property type="project" value="EnsemblFungi"/>
</dbReference>
<dbReference type="PROSITE" id="PS51352">
    <property type="entry name" value="THIOREDOXIN_2"/>
    <property type="match status" value="1"/>
</dbReference>
<name>A0A2H9TL29_9FUNG</name>
<dbReference type="SUPFAM" id="SSF52833">
    <property type="entry name" value="Thioredoxin-like"/>
    <property type="match status" value="1"/>
</dbReference>
<dbReference type="GO" id="GO:0016209">
    <property type="term" value="F:antioxidant activity"/>
    <property type="evidence" value="ECO:0007669"/>
    <property type="project" value="EnsemblFungi"/>
</dbReference>
<feature type="active site" description="Nucleophile" evidence="3">
    <location>
        <position position="33"/>
    </location>
</feature>
<dbReference type="PRINTS" id="PR00421">
    <property type="entry name" value="THIOREDOXIN"/>
</dbReference>
<organism evidence="6 7">
    <name type="scientific">Paramicrosporidium saccamoebae</name>
    <dbReference type="NCBI Taxonomy" id="1246581"/>
    <lineage>
        <taxon>Eukaryota</taxon>
        <taxon>Fungi</taxon>
        <taxon>Fungi incertae sedis</taxon>
        <taxon>Cryptomycota</taxon>
        <taxon>Cryptomycota incertae sedis</taxon>
        <taxon>Paramicrosporidium</taxon>
    </lineage>
</organism>
<feature type="active site" description="Nucleophile" evidence="3">
    <location>
        <position position="30"/>
    </location>
</feature>
<dbReference type="InterPro" id="IPR005746">
    <property type="entry name" value="Thioredoxin"/>
</dbReference>
<comment type="similarity">
    <text evidence="2">Belongs to the thioredoxin family.</text>
</comment>
<feature type="site" description="Contributes to redox potential value" evidence="3">
    <location>
        <position position="31"/>
    </location>
</feature>
<sequence length="103" mass="10991">MVQSVTSLSALQELISSGKPVAIDFYAVWCGPCKAISPKFEQWAAKYTGVTFIKVDVDQAAEIAGAMQITAMPTFMFFKDGKKVETVVGADPSKVEAAIAQIA</sequence>
<dbReference type="OrthoDB" id="19690at2759"/>
<dbReference type="GO" id="GO:0034614">
    <property type="term" value="P:cellular response to reactive oxygen species"/>
    <property type="evidence" value="ECO:0007669"/>
    <property type="project" value="EnsemblFungi"/>
</dbReference>
<dbReference type="GO" id="GO:0045454">
    <property type="term" value="P:cell redox homeostasis"/>
    <property type="evidence" value="ECO:0007669"/>
    <property type="project" value="EnsemblFungi"/>
</dbReference>
<dbReference type="Proteomes" id="UP000240830">
    <property type="component" value="Unassembled WGS sequence"/>
</dbReference>
<dbReference type="InterPro" id="IPR013766">
    <property type="entry name" value="Thioredoxin_domain"/>
</dbReference>
<dbReference type="EMBL" id="MTSL01000122">
    <property type="protein sequence ID" value="PJF18465.1"/>
    <property type="molecule type" value="Genomic_DNA"/>
</dbReference>
<reference evidence="6 7" key="1">
    <citation type="submission" date="2016-10" db="EMBL/GenBank/DDBJ databases">
        <title>The genome of Paramicrosporidium saccamoebae is the missing link in understanding Cryptomycota and Microsporidia evolution.</title>
        <authorList>
            <person name="Quandt C.A."/>
            <person name="Beaudet D."/>
            <person name="Corsaro D."/>
            <person name="Michel R."/>
            <person name="Corradi N."/>
            <person name="James T."/>
        </authorList>
    </citation>
    <scope>NUCLEOTIDE SEQUENCE [LARGE SCALE GENOMIC DNA]</scope>
    <source>
        <strain evidence="6 7">KSL3</strain>
    </source>
</reference>
<comment type="caution">
    <text evidence="6">The sequence shown here is derived from an EMBL/GenBank/DDBJ whole genome shotgun (WGS) entry which is preliminary data.</text>
</comment>
<evidence type="ECO:0000256" key="1">
    <source>
        <dbReference type="ARBA" id="ARBA00023157"/>
    </source>
</evidence>
<accession>A0A2H9TL29</accession>
<dbReference type="GO" id="GO:0110052">
    <property type="term" value="P:toxic metabolite repair"/>
    <property type="evidence" value="ECO:0007669"/>
    <property type="project" value="EnsemblFungi"/>
</dbReference>